<accession>A0A454XK29</accession>
<reference evidence="2" key="1">
    <citation type="journal article" date="2008" name="Nat. Genet.">
        <title>The Pristionchus pacificus genome provides a unique perspective on nematode lifestyle and parasitism.</title>
        <authorList>
            <person name="Dieterich C."/>
            <person name="Clifton S.W."/>
            <person name="Schuster L.N."/>
            <person name="Chinwalla A."/>
            <person name="Delehaunty K."/>
            <person name="Dinkelacker I."/>
            <person name="Fulton L."/>
            <person name="Fulton R."/>
            <person name="Godfrey J."/>
            <person name="Minx P."/>
            <person name="Mitreva M."/>
            <person name="Roeseler W."/>
            <person name="Tian H."/>
            <person name="Witte H."/>
            <person name="Yang S.P."/>
            <person name="Wilson R.K."/>
            <person name="Sommer R.J."/>
        </authorList>
    </citation>
    <scope>NUCLEOTIDE SEQUENCE [LARGE SCALE GENOMIC DNA]</scope>
    <source>
        <strain evidence="2">PS312</strain>
    </source>
</reference>
<dbReference type="AlphaFoldDB" id="A0A454XK29"/>
<protein>
    <submittedName>
        <fullName evidence="1">Uncharacterized protein</fullName>
    </submittedName>
</protein>
<sequence>MTSSIIVFVTVLVLLAVVSQVQSYYCYPCSGYNYNNGYNYNYYPSYNNGYGYNGYNYYGYGKK</sequence>
<keyword evidence="2" id="KW-1185">Reference proteome</keyword>
<gene>
    <name evidence="1" type="primary">WBGene00279032</name>
</gene>
<dbReference type="EnsemblMetazoa" id="PPA40663.1">
    <property type="protein sequence ID" value="PPA40663.1"/>
    <property type="gene ID" value="WBGene00279032"/>
</dbReference>
<accession>A0A8R1YXV7</accession>
<reference evidence="1" key="2">
    <citation type="submission" date="2022-06" db="UniProtKB">
        <authorList>
            <consortium name="EnsemblMetazoa"/>
        </authorList>
    </citation>
    <scope>IDENTIFICATION</scope>
    <source>
        <strain evidence="1">PS312</strain>
    </source>
</reference>
<dbReference type="Proteomes" id="UP000005239">
    <property type="component" value="Unassembled WGS sequence"/>
</dbReference>
<evidence type="ECO:0000313" key="1">
    <source>
        <dbReference type="EnsemblMetazoa" id="PPA40663.1"/>
    </source>
</evidence>
<evidence type="ECO:0000313" key="2">
    <source>
        <dbReference type="Proteomes" id="UP000005239"/>
    </source>
</evidence>
<organism evidence="1 2">
    <name type="scientific">Pristionchus pacificus</name>
    <name type="common">Parasitic nematode worm</name>
    <dbReference type="NCBI Taxonomy" id="54126"/>
    <lineage>
        <taxon>Eukaryota</taxon>
        <taxon>Metazoa</taxon>
        <taxon>Ecdysozoa</taxon>
        <taxon>Nematoda</taxon>
        <taxon>Chromadorea</taxon>
        <taxon>Rhabditida</taxon>
        <taxon>Rhabditina</taxon>
        <taxon>Diplogasteromorpha</taxon>
        <taxon>Diplogasteroidea</taxon>
        <taxon>Neodiplogasteridae</taxon>
        <taxon>Pristionchus</taxon>
    </lineage>
</organism>
<proteinExistence type="predicted"/>
<name>A0A454XK29_PRIPA</name>